<dbReference type="Pfam" id="PF00072">
    <property type="entry name" value="Response_reg"/>
    <property type="match status" value="1"/>
</dbReference>
<dbReference type="PANTHER" id="PTHR44591:SF14">
    <property type="entry name" value="PROTEIN PILG"/>
    <property type="match status" value="1"/>
</dbReference>
<keyword evidence="2" id="KW-0902">Two-component regulatory system</keyword>
<sequence>MNKALVIDDSLMMREVFSKYLQQGGFNNVEKASSVAEAQSTLASYQPDLIILDVVMDGTSGFEFCHKLKKNRETCSIPVMICSSKTSQADLMLGDIVGADAYLPKTVAQAEFISKAQQLAQNPVHCKLLTGVTR</sequence>
<organism evidence="5 6">
    <name type="scientific">Waterburya agarophytonicola KI4</name>
    <dbReference type="NCBI Taxonomy" id="2874699"/>
    <lineage>
        <taxon>Bacteria</taxon>
        <taxon>Bacillati</taxon>
        <taxon>Cyanobacteriota</taxon>
        <taxon>Cyanophyceae</taxon>
        <taxon>Pleurocapsales</taxon>
        <taxon>Hyellaceae</taxon>
        <taxon>Waterburya</taxon>
        <taxon>Waterburya agarophytonicola</taxon>
    </lineage>
</organism>
<keyword evidence="1 3" id="KW-0597">Phosphoprotein</keyword>
<evidence type="ECO:0000256" key="1">
    <source>
        <dbReference type="ARBA" id="ARBA00022553"/>
    </source>
</evidence>
<dbReference type="InterPro" id="IPR001789">
    <property type="entry name" value="Sig_transdc_resp-reg_receiver"/>
</dbReference>
<protein>
    <submittedName>
        <fullName evidence="5">Response regulator</fullName>
    </submittedName>
</protein>
<feature type="domain" description="Response regulatory" evidence="4">
    <location>
        <begin position="3"/>
        <end position="120"/>
    </location>
</feature>
<evidence type="ECO:0000313" key="6">
    <source>
        <dbReference type="Proteomes" id="UP000729733"/>
    </source>
</evidence>
<dbReference type="AlphaFoldDB" id="A0A964BLI8"/>
<keyword evidence="6" id="KW-1185">Reference proteome</keyword>
<dbReference type="GO" id="GO:0000160">
    <property type="term" value="P:phosphorelay signal transduction system"/>
    <property type="evidence" value="ECO:0007669"/>
    <property type="project" value="UniProtKB-KW"/>
</dbReference>
<dbReference type="PANTHER" id="PTHR44591">
    <property type="entry name" value="STRESS RESPONSE REGULATOR PROTEIN 1"/>
    <property type="match status" value="1"/>
</dbReference>
<gene>
    <name evidence="5" type="ORF">I4641_01165</name>
</gene>
<dbReference type="CDD" id="cd17574">
    <property type="entry name" value="REC_OmpR"/>
    <property type="match status" value="1"/>
</dbReference>
<accession>A0A964BLI8</accession>
<dbReference type="Gene3D" id="3.40.50.2300">
    <property type="match status" value="1"/>
</dbReference>
<dbReference type="Proteomes" id="UP000729733">
    <property type="component" value="Unassembled WGS sequence"/>
</dbReference>
<dbReference type="RefSeq" id="WP_229638592.1">
    <property type="nucleotide sequence ID" value="NZ_JADWDC010000002.1"/>
</dbReference>
<dbReference type="InterPro" id="IPR050595">
    <property type="entry name" value="Bact_response_regulator"/>
</dbReference>
<dbReference type="InterPro" id="IPR011006">
    <property type="entry name" value="CheY-like_superfamily"/>
</dbReference>
<dbReference type="EMBL" id="JADWDC010000002">
    <property type="protein sequence ID" value="MCC0175590.1"/>
    <property type="molecule type" value="Genomic_DNA"/>
</dbReference>
<evidence type="ECO:0000256" key="3">
    <source>
        <dbReference type="PROSITE-ProRule" id="PRU00169"/>
    </source>
</evidence>
<dbReference type="PROSITE" id="PS50110">
    <property type="entry name" value="RESPONSE_REGULATORY"/>
    <property type="match status" value="1"/>
</dbReference>
<evidence type="ECO:0000259" key="4">
    <source>
        <dbReference type="PROSITE" id="PS50110"/>
    </source>
</evidence>
<comment type="caution">
    <text evidence="5">The sequence shown here is derived from an EMBL/GenBank/DDBJ whole genome shotgun (WGS) entry which is preliminary data.</text>
</comment>
<feature type="modified residue" description="4-aspartylphosphate" evidence="3">
    <location>
        <position position="53"/>
    </location>
</feature>
<evidence type="ECO:0000313" key="5">
    <source>
        <dbReference type="EMBL" id="MCC0175590.1"/>
    </source>
</evidence>
<evidence type="ECO:0000256" key="2">
    <source>
        <dbReference type="ARBA" id="ARBA00023012"/>
    </source>
</evidence>
<reference evidence="5" key="1">
    <citation type="journal article" date="2021" name="Antonie Van Leeuwenhoek">
        <title>Draft genome and description of Waterburya agarophytonicola gen. nov. sp. nov. (Pleurocapsales, Cyanobacteria): a seaweed symbiont.</title>
        <authorList>
            <person name="Bonthond G."/>
            <person name="Shalygin S."/>
            <person name="Bayer T."/>
            <person name="Weinberger F."/>
        </authorList>
    </citation>
    <scope>NUCLEOTIDE SEQUENCE</scope>
    <source>
        <strain evidence="5">KI4</strain>
    </source>
</reference>
<proteinExistence type="predicted"/>
<name>A0A964BLI8_9CYAN</name>
<dbReference type="SMART" id="SM00448">
    <property type="entry name" value="REC"/>
    <property type="match status" value="1"/>
</dbReference>
<dbReference type="SUPFAM" id="SSF52172">
    <property type="entry name" value="CheY-like"/>
    <property type="match status" value="1"/>
</dbReference>